<dbReference type="AlphaFoldDB" id="A0AAV5S176"/>
<reference evidence="21 22" key="1">
    <citation type="journal article" date="2023" name="Elife">
        <title>Identification of key yeast species and microbe-microbe interactions impacting larval growth of Drosophila in the wild.</title>
        <authorList>
            <person name="Mure A."/>
            <person name="Sugiura Y."/>
            <person name="Maeda R."/>
            <person name="Honda K."/>
            <person name="Sakurai N."/>
            <person name="Takahashi Y."/>
            <person name="Watada M."/>
            <person name="Katoh T."/>
            <person name="Gotoh A."/>
            <person name="Gotoh Y."/>
            <person name="Taniguchi I."/>
            <person name="Nakamura K."/>
            <person name="Hayashi T."/>
            <person name="Katayama T."/>
            <person name="Uemura T."/>
            <person name="Hattori Y."/>
        </authorList>
    </citation>
    <scope>NUCLEOTIDE SEQUENCE [LARGE SCALE GENOMIC DNA]</scope>
    <source>
        <strain evidence="21 22">KH-74</strain>
    </source>
</reference>
<feature type="compositionally biased region" description="Polar residues" evidence="18">
    <location>
        <begin position="505"/>
        <end position="525"/>
    </location>
</feature>
<dbReference type="GO" id="GO:0001402">
    <property type="term" value="P:signal transduction involved in filamentous growth"/>
    <property type="evidence" value="ECO:0007669"/>
    <property type="project" value="UniProtKB-ARBA"/>
</dbReference>
<feature type="domain" description="Protein kinase" evidence="19">
    <location>
        <begin position="706"/>
        <end position="957"/>
    </location>
</feature>
<dbReference type="PROSITE" id="PS00107">
    <property type="entry name" value="PROTEIN_KINASE_ATP"/>
    <property type="match status" value="1"/>
</dbReference>
<dbReference type="GO" id="GO:0005634">
    <property type="term" value="C:nucleus"/>
    <property type="evidence" value="ECO:0007669"/>
    <property type="project" value="UniProtKB-SubCell"/>
</dbReference>
<dbReference type="InterPro" id="IPR000719">
    <property type="entry name" value="Prot_kinase_dom"/>
</dbReference>
<feature type="region of interest" description="Disordered" evidence="18">
    <location>
        <begin position="79"/>
        <end position="104"/>
    </location>
</feature>
<evidence type="ECO:0000256" key="18">
    <source>
        <dbReference type="SAM" id="MobiDB-lite"/>
    </source>
</evidence>
<feature type="region of interest" description="Disordered" evidence="18">
    <location>
        <begin position="1"/>
        <end position="47"/>
    </location>
</feature>
<dbReference type="CDD" id="cd01093">
    <property type="entry name" value="CRIB_PAK_like"/>
    <property type="match status" value="1"/>
</dbReference>
<dbReference type="PROSITE" id="PS50011">
    <property type="entry name" value="PROTEIN_KINASE_DOM"/>
    <property type="match status" value="1"/>
</dbReference>
<keyword evidence="6" id="KW-0589">Pheromone response</keyword>
<accession>A0AAV5S176</accession>
<evidence type="ECO:0000256" key="7">
    <source>
        <dbReference type="ARBA" id="ARBA00022527"/>
    </source>
</evidence>
<dbReference type="Gene3D" id="3.30.200.20">
    <property type="entry name" value="Phosphorylase Kinase, domain 1"/>
    <property type="match status" value="1"/>
</dbReference>
<feature type="compositionally biased region" description="Polar residues" evidence="18">
    <location>
        <begin position="534"/>
        <end position="548"/>
    </location>
</feature>
<evidence type="ECO:0000256" key="12">
    <source>
        <dbReference type="ARBA" id="ARBA00023242"/>
    </source>
</evidence>
<dbReference type="SUPFAM" id="SSF56112">
    <property type="entry name" value="Protein kinase-like (PK-like)"/>
    <property type="match status" value="1"/>
</dbReference>
<feature type="compositionally biased region" description="Low complexity" evidence="18">
    <location>
        <begin position="479"/>
        <end position="500"/>
    </location>
</feature>
<feature type="compositionally biased region" description="Low complexity" evidence="18">
    <location>
        <begin position="148"/>
        <end position="157"/>
    </location>
</feature>
<dbReference type="Gene3D" id="3.90.810.10">
    <property type="entry name" value="CRIB domain"/>
    <property type="match status" value="1"/>
</dbReference>
<dbReference type="SMART" id="SM00220">
    <property type="entry name" value="S_TKc"/>
    <property type="match status" value="1"/>
</dbReference>
<evidence type="ECO:0000256" key="1">
    <source>
        <dbReference type="ARBA" id="ARBA00004123"/>
    </source>
</evidence>
<dbReference type="PANTHER" id="PTHR45832">
    <property type="entry name" value="SERINE/THREONINE-PROTEIN KINASE SAMKA-RELATED-RELATED"/>
    <property type="match status" value="1"/>
</dbReference>
<dbReference type="Gene3D" id="1.10.510.10">
    <property type="entry name" value="Transferase(Phosphotransferase) domain 1"/>
    <property type="match status" value="1"/>
</dbReference>
<dbReference type="GO" id="GO:0005737">
    <property type="term" value="C:cytoplasm"/>
    <property type="evidence" value="ECO:0007669"/>
    <property type="project" value="UniProtKB-SubCell"/>
</dbReference>
<dbReference type="Pfam" id="PF00069">
    <property type="entry name" value="Pkinase"/>
    <property type="match status" value="1"/>
</dbReference>
<feature type="compositionally biased region" description="Polar residues" evidence="18">
    <location>
        <begin position="995"/>
        <end position="1010"/>
    </location>
</feature>
<dbReference type="SMART" id="SM00285">
    <property type="entry name" value="PBD"/>
    <property type="match status" value="1"/>
</dbReference>
<evidence type="ECO:0000256" key="3">
    <source>
        <dbReference type="ARBA" id="ARBA00008874"/>
    </source>
</evidence>
<keyword evidence="22" id="KW-1185">Reference proteome</keyword>
<keyword evidence="10" id="KW-0418">Kinase</keyword>
<feature type="compositionally biased region" description="Pro residues" evidence="18">
    <location>
        <begin position="8"/>
        <end position="22"/>
    </location>
</feature>
<keyword evidence="12" id="KW-0539">Nucleus</keyword>
<evidence type="ECO:0000256" key="13">
    <source>
        <dbReference type="ARBA" id="ARBA00047899"/>
    </source>
</evidence>
<dbReference type="InterPro" id="IPR008271">
    <property type="entry name" value="Ser/Thr_kinase_AS"/>
</dbReference>
<evidence type="ECO:0000256" key="4">
    <source>
        <dbReference type="ARBA" id="ARBA00012513"/>
    </source>
</evidence>
<comment type="subcellular location">
    <subcellularLocation>
        <location evidence="2">Cytoplasm</location>
    </subcellularLocation>
    <subcellularLocation>
        <location evidence="1">Nucleus</location>
    </subcellularLocation>
</comment>
<dbReference type="FunFam" id="3.90.810.10:FF:000007">
    <property type="entry name" value="Non-specific serine/threonine protein kinase"/>
    <property type="match status" value="1"/>
</dbReference>
<dbReference type="PROSITE" id="PS50108">
    <property type="entry name" value="CRIB"/>
    <property type="match status" value="1"/>
</dbReference>
<feature type="compositionally biased region" description="Basic and acidic residues" evidence="18">
    <location>
        <begin position="659"/>
        <end position="684"/>
    </location>
</feature>
<evidence type="ECO:0000256" key="2">
    <source>
        <dbReference type="ARBA" id="ARBA00004496"/>
    </source>
</evidence>
<evidence type="ECO:0000256" key="14">
    <source>
        <dbReference type="ARBA" id="ARBA00048679"/>
    </source>
</evidence>
<dbReference type="FunFam" id="3.30.200.20:FF:000385">
    <property type="entry name" value="Non-specific serine/threonine protein kinase"/>
    <property type="match status" value="1"/>
</dbReference>
<evidence type="ECO:0000259" key="19">
    <source>
        <dbReference type="PROSITE" id="PS50011"/>
    </source>
</evidence>
<feature type="compositionally biased region" description="Polar residues" evidence="18">
    <location>
        <begin position="622"/>
        <end position="637"/>
    </location>
</feature>
<evidence type="ECO:0000256" key="9">
    <source>
        <dbReference type="ARBA" id="ARBA00022741"/>
    </source>
</evidence>
<dbReference type="Pfam" id="PF00786">
    <property type="entry name" value="PBD"/>
    <property type="match status" value="1"/>
</dbReference>
<dbReference type="CDD" id="cd06614">
    <property type="entry name" value="STKc_PAK"/>
    <property type="match status" value="1"/>
</dbReference>
<comment type="catalytic activity">
    <reaction evidence="13">
        <text>L-threonyl-[protein] + ATP = O-phospho-L-threonyl-[protein] + ADP + H(+)</text>
        <dbReference type="Rhea" id="RHEA:46608"/>
        <dbReference type="Rhea" id="RHEA-COMP:11060"/>
        <dbReference type="Rhea" id="RHEA-COMP:11605"/>
        <dbReference type="ChEBI" id="CHEBI:15378"/>
        <dbReference type="ChEBI" id="CHEBI:30013"/>
        <dbReference type="ChEBI" id="CHEBI:30616"/>
        <dbReference type="ChEBI" id="CHEBI:61977"/>
        <dbReference type="ChEBI" id="CHEBI:456216"/>
        <dbReference type="EC" id="2.7.11.1"/>
    </reaction>
</comment>
<dbReference type="FunFam" id="1.10.510.10:FF:000011">
    <property type="entry name" value="Non-specific serine/threonine protein kinase"/>
    <property type="match status" value="1"/>
</dbReference>
<evidence type="ECO:0000256" key="17">
    <source>
        <dbReference type="PROSITE-ProRule" id="PRU10141"/>
    </source>
</evidence>
<evidence type="ECO:0000256" key="6">
    <source>
        <dbReference type="ARBA" id="ARBA00022507"/>
    </source>
</evidence>
<dbReference type="GO" id="GO:0008349">
    <property type="term" value="F:MAP kinase kinase kinase kinase activity"/>
    <property type="evidence" value="ECO:0007669"/>
    <property type="project" value="UniProtKB-ARBA"/>
</dbReference>
<protein>
    <recommendedName>
        <fullName evidence="15">Serine/threonine-protein kinase STE20</fullName>
        <ecNumber evidence="4">2.7.11.1</ecNumber>
    </recommendedName>
    <alternativeName>
        <fullName evidence="16">Serine/threonine-protein kinase ste20</fullName>
    </alternativeName>
</protein>
<evidence type="ECO:0000256" key="8">
    <source>
        <dbReference type="ARBA" id="ARBA00022679"/>
    </source>
</evidence>
<comment type="similarity">
    <text evidence="3">Belongs to the protein kinase superfamily. STE Ser/Thr protein kinase family. STE20 subfamily.</text>
</comment>
<proteinExistence type="inferred from homology"/>
<feature type="compositionally biased region" description="Low complexity" evidence="18">
    <location>
        <begin position="271"/>
        <end position="288"/>
    </location>
</feature>
<evidence type="ECO:0000256" key="11">
    <source>
        <dbReference type="ARBA" id="ARBA00022840"/>
    </source>
</evidence>
<feature type="region of interest" description="Disordered" evidence="18">
    <location>
        <begin position="215"/>
        <end position="237"/>
    </location>
</feature>
<dbReference type="Proteomes" id="UP001377567">
    <property type="component" value="Unassembled WGS sequence"/>
</dbReference>
<dbReference type="InterPro" id="IPR036936">
    <property type="entry name" value="CRIB_dom_sf"/>
</dbReference>
<feature type="region of interest" description="Disordered" evidence="18">
    <location>
        <begin position="475"/>
        <end position="684"/>
    </location>
</feature>
<dbReference type="EC" id="2.7.11.1" evidence="4"/>
<evidence type="ECO:0000256" key="16">
    <source>
        <dbReference type="ARBA" id="ARBA00071463"/>
    </source>
</evidence>
<keyword evidence="7" id="KW-0723">Serine/threonine-protein kinase</keyword>
<keyword evidence="5" id="KW-0963">Cytoplasm</keyword>
<feature type="region of interest" description="Disordered" evidence="18">
    <location>
        <begin position="148"/>
        <end position="192"/>
    </location>
</feature>
<evidence type="ECO:0000313" key="21">
    <source>
        <dbReference type="EMBL" id="GMM57420.1"/>
    </source>
</evidence>
<dbReference type="InterPro" id="IPR051931">
    <property type="entry name" value="PAK3-like"/>
</dbReference>
<evidence type="ECO:0000259" key="20">
    <source>
        <dbReference type="PROSITE" id="PS50108"/>
    </source>
</evidence>
<dbReference type="GO" id="GO:0071470">
    <property type="term" value="P:cellular response to osmotic stress"/>
    <property type="evidence" value="ECO:0007669"/>
    <property type="project" value="UniProtKB-ARBA"/>
</dbReference>
<dbReference type="InterPro" id="IPR033923">
    <property type="entry name" value="PAK_BD"/>
</dbReference>
<evidence type="ECO:0000256" key="5">
    <source>
        <dbReference type="ARBA" id="ARBA00022490"/>
    </source>
</evidence>
<name>A0AAV5S176_MAUHU</name>
<keyword evidence="9 17" id="KW-0547">Nucleotide-binding</keyword>
<dbReference type="GO" id="GO:0005524">
    <property type="term" value="F:ATP binding"/>
    <property type="evidence" value="ECO:0007669"/>
    <property type="project" value="UniProtKB-UniRule"/>
</dbReference>
<dbReference type="GO" id="GO:0019236">
    <property type="term" value="P:response to pheromone"/>
    <property type="evidence" value="ECO:0007669"/>
    <property type="project" value="UniProtKB-KW"/>
</dbReference>
<comment type="caution">
    <text evidence="21">The sequence shown here is derived from an EMBL/GenBank/DDBJ whole genome shotgun (WGS) entry which is preliminary data.</text>
</comment>
<feature type="domain" description="CRIB" evidence="20">
    <location>
        <begin position="395"/>
        <end position="408"/>
    </location>
</feature>
<feature type="compositionally biased region" description="Low complexity" evidence="18">
    <location>
        <begin position="334"/>
        <end position="361"/>
    </location>
</feature>
<sequence>MNGSTVDPQPPLGQPPAVPPAEVPDAPALATAPAVDTAGSLPDEELGIPRAPATLNVSALSGASGAFGSSDTLDTQITTSNYKSMDPKRAEEEPASGISTTTTSNGIHVLSVDIEHGTAPVAVESAVPASVSHNKSLDDPIQFTRVSSSSALSSHNSDANRELHEGDSDDDEVPDDNDSISNNIHNGVNNTFTSTDAANSTINTSTLHNTTITQDTESASTNVNLSRNSANAVPRSTSNILQGTESPAAAALVAATPTPNKKVMQSPAQHPPSTAKMSASTSSRSKPSTPRPITPSAGSHKKKYSTPIPSASASASAGSSSTVSNSKPRRTMPKSNSSSSSSLSSSSKQLNKSKKSSSSTSIMKGVFSSFVNNIKRNSQDDKRSSSGASTSSIKISTPYNAKHLHHVGIDHKTGEYIGLPAEWEKLLTSSGISRKEQQQNMQAVIDIVRFYQDVSETNGEDKVIKTFDVAQSHASSQGSLSIMNNNNSSSTKTASSSSLTPDIRASSNGNNAETNTYATPKTEPQTDFLFKTPGTDSGSTPQLQQANGNDKFIPSRPAPKPPQAHQSSQAATPVLTKSSPQASYLTSTPVSSSAAGKRASPGTPSRMATLKKELQPLPPIPQGQSPAKSSTHGSQGTMEEAKDKVAPTIPMIPKSTPRTSERTKSVSREASKKASEKKREERERHKKEIYAKLATICSEGDPSKKYENLIKIGQGASGGVYTAHDIATNACVAIKQMNLDKQPKKELIINEILVMKGSKHRNIVNFIDSYILKGDLWVIMEYMEGGSLTDVVTHCILTEGQIGTVTRETLQGLKFLHSKGVIHRDIKSDNILLSMQGDIKLTDFGFCAQINELNLKRTTMVGTPYWMAPEVVSRKEYGPKVDIWSLGIMIIEMIEGEPPYLNETPLRALYLIATNGTPELKEPEALSDILKHFLDWCLKVNTEERASASELLNDPFITEYADDNISLAPLVKLARMKKLQESMESGEENSDVELDNQSMNDMQLEVSHST</sequence>
<keyword evidence="8" id="KW-0808">Transferase</keyword>
<dbReference type="InterPro" id="IPR017441">
    <property type="entry name" value="Protein_kinase_ATP_BS"/>
</dbReference>
<dbReference type="PANTHER" id="PTHR45832:SF22">
    <property type="entry name" value="SERINE_THREONINE-PROTEIN KINASE SAMKA-RELATED"/>
    <property type="match status" value="1"/>
</dbReference>
<feature type="compositionally biased region" description="Low complexity" evidence="18">
    <location>
        <begin position="310"/>
        <end position="326"/>
    </location>
</feature>
<feature type="compositionally biased region" description="Polar residues" evidence="18">
    <location>
        <begin position="564"/>
        <end position="594"/>
    </location>
</feature>
<evidence type="ECO:0000256" key="15">
    <source>
        <dbReference type="ARBA" id="ARBA00070332"/>
    </source>
</evidence>
<gene>
    <name evidence="21" type="ORF">DAKH74_040360</name>
</gene>
<dbReference type="PROSITE" id="PS00108">
    <property type="entry name" value="PROTEIN_KINASE_ST"/>
    <property type="match status" value="1"/>
</dbReference>
<keyword evidence="11 17" id="KW-0067">ATP-binding</keyword>
<evidence type="ECO:0000256" key="10">
    <source>
        <dbReference type="ARBA" id="ARBA00022777"/>
    </source>
</evidence>
<comment type="catalytic activity">
    <reaction evidence="14">
        <text>L-seryl-[protein] + ATP = O-phospho-L-seryl-[protein] + ADP + H(+)</text>
        <dbReference type="Rhea" id="RHEA:17989"/>
        <dbReference type="Rhea" id="RHEA-COMP:9863"/>
        <dbReference type="Rhea" id="RHEA-COMP:11604"/>
        <dbReference type="ChEBI" id="CHEBI:15378"/>
        <dbReference type="ChEBI" id="CHEBI:29999"/>
        <dbReference type="ChEBI" id="CHEBI:30616"/>
        <dbReference type="ChEBI" id="CHEBI:83421"/>
        <dbReference type="ChEBI" id="CHEBI:456216"/>
        <dbReference type="EC" id="2.7.11.1"/>
    </reaction>
</comment>
<dbReference type="InterPro" id="IPR011009">
    <property type="entry name" value="Kinase-like_dom_sf"/>
</dbReference>
<dbReference type="InterPro" id="IPR000095">
    <property type="entry name" value="CRIB_dom"/>
</dbReference>
<dbReference type="EMBL" id="BTGD01000013">
    <property type="protein sequence ID" value="GMM57420.1"/>
    <property type="molecule type" value="Genomic_DNA"/>
</dbReference>
<feature type="compositionally biased region" description="Acidic residues" evidence="18">
    <location>
        <begin position="167"/>
        <end position="178"/>
    </location>
</feature>
<evidence type="ECO:0000313" key="22">
    <source>
        <dbReference type="Proteomes" id="UP001377567"/>
    </source>
</evidence>
<feature type="region of interest" description="Disordered" evidence="18">
    <location>
        <begin position="982"/>
        <end position="1010"/>
    </location>
</feature>
<organism evidence="21 22">
    <name type="scientific">Maudiozyma humilis</name>
    <name type="common">Sour dough yeast</name>
    <name type="synonym">Kazachstania humilis</name>
    <dbReference type="NCBI Taxonomy" id="51915"/>
    <lineage>
        <taxon>Eukaryota</taxon>
        <taxon>Fungi</taxon>
        <taxon>Dikarya</taxon>
        <taxon>Ascomycota</taxon>
        <taxon>Saccharomycotina</taxon>
        <taxon>Saccharomycetes</taxon>
        <taxon>Saccharomycetales</taxon>
        <taxon>Saccharomycetaceae</taxon>
        <taxon>Maudiozyma</taxon>
    </lineage>
</organism>
<feature type="binding site" evidence="17">
    <location>
        <position position="735"/>
    </location>
    <ligand>
        <name>ATP</name>
        <dbReference type="ChEBI" id="CHEBI:30616"/>
    </ligand>
</feature>
<feature type="region of interest" description="Disordered" evidence="18">
    <location>
        <begin position="258"/>
        <end position="361"/>
    </location>
</feature>
<feature type="compositionally biased region" description="Acidic residues" evidence="18">
    <location>
        <begin position="984"/>
        <end position="994"/>
    </location>
</feature>